<keyword evidence="8 12" id="KW-0630">Potassium</keyword>
<dbReference type="Pfam" id="PF02705">
    <property type="entry name" value="K_trans"/>
    <property type="match status" value="1"/>
</dbReference>
<evidence type="ECO:0000256" key="12">
    <source>
        <dbReference type="HAMAP-Rule" id="MF_01522"/>
    </source>
</evidence>
<feature type="domain" description="K+ potassium transporter C-terminal" evidence="14">
    <location>
        <begin position="483"/>
        <end position="634"/>
    </location>
</feature>
<feature type="transmembrane region" description="Helical" evidence="12">
    <location>
        <begin position="179"/>
        <end position="199"/>
    </location>
</feature>
<keyword evidence="6 12" id="KW-0812">Transmembrane</keyword>
<keyword evidence="3 12" id="KW-0813">Transport</keyword>
<feature type="transmembrane region" description="Helical" evidence="12">
    <location>
        <begin position="222"/>
        <end position="244"/>
    </location>
</feature>
<dbReference type="Pfam" id="PF22776">
    <property type="entry name" value="K_trans_C"/>
    <property type="match status" value="1"/>
</dbReference>
<organism evidence="15 16">
    <name type="scientific">Luteipulveratus mongoliensis</name>
    <dbReference type="NCBI Taxonomy" id="571913"/>
    <lineage>
        <taxon>Bacteria</taxon>
        <taxon>Bacillati</taxon>
        <taxon>Actinomycetota</taxon>
        <taxon>Actinomycetes</taxon>
        <taxon>Micrococcales</taxon>
        <taxon>Dermacoccaceae</taxon>
        <taxon>Luteipulveratus</taxon>
    </lineage>
</organism>
<evidence type="ECO:0000256" key="11">
    <source>
        <dbReference type="ARBA" id="ARBA00023136"/>
    </source>
</evidence>
<proteinExistence type="inferred from homology"/>
<dbReference type="InterPro" id="IPR053951">
    <property type="entry name" value="K_trans_N"/>
</dbReference>
<keyword evidence="16" id="KW-1185">Reference proteome</keyword>
<comment type="similarity">
    <text evidence="2 12">Belongs to the HAK/KUP transporter (TC 2.A.72) family.</text>
</comment>
<evidence type="ECO:0000313" key="16">
    <source>
        <dbReference type="Proteomes" id="UP000066480"/>
    </source>
</evidence>
<evidence type="ECO:0000256" key="1">
    <source>
        <dbReference type="ARBA" id="ARBA00004141"/>
    </source>
</evidence>
<evidence type="ECO:0000256" key="5">
    <source>
        <dbReference type="ARBA" id="ARBA00022538"/>
    </source>
</evidence>
<feature type="transmembrane region" description="Helical" evidence="12">
    <location>
        <begin position="109"/>
        <end position="133"/>
    </location>
</feature>
<comment type="catalytic activity">
    <reaction evidence="12">
        <text>K(+)(in) + H(+)(in) = K(+)(out) + H(+)(out)</text>
        <dbReference type="Rhea" id="RHEA:28490"/>
        <dbReference type="ChEBI" id="CHEBI:15378"/>
        <dbReference type="ChEBI" id="CHEBI:29103"/>
    </reaction>
</comment>
<comment type="subcellular location">
    <subcellularLocation>
        <location evidence="12">Cell membrane</location>
        <topology evidence="12">Multi-pass membrane protein</topology>
    </subcellularLocation>
    <subcellularLocation>
        <location evidence="1">Membrane</location>
        <topology evidence="1">Multi-pass membrane protein</topology>
    </subcellularLocation>
</comment>
<feature type="transmembrane region" description="Helical" evidence="12">
    <location>
        <begin position="57"/>
        <end position="77"/>
    </location>
</feature>
<feature type="transmembrane region" description="Helical" evidence="12">
    <location>
        <begin position="372"/>
        <end position="394"/>
    </location>
</feature>
<feature type="transmembrane region" description="Helical" evidence="12">
    <location>
        <begin position="16"/>
        <end position="37"/>
    </location>
</feature>
<dbReference type="GO" id="GO:0015079">
    <property type="term" value="F:potassium ion transmembrane transporter activity"/>
    <property type="evidence" value="ECO:0007669"/>
    <property type="project" value="UniProtKB-UniRule"/>
</dbReference>
<sequence>MALVTSSRQIAHRSPAGVLFLGALGVVFGDIGTSPLYAMQTVFSIDHNKVQLTESDVYGVVSLIFWAITLIVTIKYVGLILRADNDGEGGILALAALARRSLPRGDRRVPLVMVLGVIGASLFFGDSLITPAISVLSAMEGLEVAAPSVEGVILPVAVVIIVALFVVQRFGTQVIGRAFGPVMVVWFLTLGVLGIRPVIDRPGILAGLSPTYALAFVLDRPFVAFIAMGAVVLAITGAEALYADMGHFGRAPIRRAWFFMVFPCLTLNYLGQAALILNDPKTVSSPFFELAPGWAQLPLVVLAAAATVIASQAVISGAYSVSRQAERLGFLPRQTVIHTSNEGGQIYVPAINWILFVGVLLLMFAFRSSAKLATAYGLAVTATFILTTTLFLIYAQAAWKWPRWRIVLVAVLFGVPELTFFSANLTKVVHGGWLPALIAALVATVMFTWRQGGRIVSARRAEKEGPLMPFIDKVNAGGLTKVPGTAVFLHPNAATTPLALRQNVSFNHVIHEKSFIVTTVSDNVPHVPLEERVTFDDLGDASDSIDHVRLRFGFQDDQDVPAALRQAQAQGLPIDPDEAYYFLSRIRVEPSRTPAISRWRARIFVGLAHNAANPAQYFGLPESRTIVMGAHIEI</sequence>
<keyword evidence="10 12" id="KW-0406">Ion transport</keyword>
<evidence type="ECO:0000256" key="6">
    <source>
        <dbReference type="ARBA" id="ARBA00022692"/>
    </source>
</evidence>
<comment type="function">
    <text evidence="12">Transport of potassium into the cell. Likely operates as a K(+):H(+) symporter.</text>
</comment>
<dbReference type="PANTHER" id="PTHR30540">
    <property type="entry name" value="OSMOTIC STRESS POTASSIUM TRANSPORTER"/>
    <property type="match status" value="1"/>
</dbReference>
<evidence type="ECO:0000256" key="10">
    <source>
        <dbReference type="ARBA" id="ARBA00023065"/>
    </source>
</evidence>
<feature type="transmembrane region" description="Helical" evidence="12">
    <location>
        <begin position="297"/>
        <end position="321"/>
    </location>
</feature>
<dbReference type="InterPro" id="IPR023051">
    <property type="entry name" value="Kup"/>
</dbReference>
<accession>A0A0K1JPV5</accession>
<dbReference type="Proteomes" id="UP000066480">
    <property type="component" value="Chromosome"/>
</dbReference>
<feature type="transmembrane region" description="Helical" evidence="12">
    <location>
        <begin position="145"/>
        <end position="167"/>
    </location>
</feature>
<evidence type="ECO:0000256" key="3">
    <source>
        <dbReference type="ARBA" id="ARBA00022448"/>
    </source>
</evidence>
<reference evidence="15 16" key="1">
    <citation type="submission" date="2015-03" db="EMBL/GenBank/DDBJ databases">
        <title>Luteipulveratus halotolerans sp. nov., a novel actinobacterium (Dermacoccaceae) from Sarawak, Malaysia.</title>
        <authorList>
            <person name="Juboi H."/>
            <person name="Basik A."/>
            <person name="Shamsul S.S."/>
            <person name="Arnold P."/>
            <person name="Schmitt E.K."/>
            <person name="Sanglier J.-J."/>
            <person name="Yeo T."/>
        </authorList>
    </citation>
    <scope>NUCLEOTIDE SEQUENCE [LARGE SCALE GENOMIC DNA]</scope>
    <source>
        <strain evidence="15 16">MN07-A0370</strain>
    </source>
</reference>
<evidence type="ECO:0000259" key="13">
    <source>
        <dbReference type="Pfam" id="PF02705"/>
    </source>
</evidence>
<protein>
    <recommendedName>
        <fullName evidence="12">Probable potassium transport system protein Kup</fullName>
    </recommendedName>
</protein>
<dbReference type="AlphaFoldDB" id="A0A0K1JPV5"/>
<keyword evidence="11 12" id="KW-0472">Membrane</keyword>
<feature type="transmembrane region" description="Helical" evidence="12">
    <location>
        <begin position="432"/>
        <end position="449"/>
    </location>
</feature>
<dbReference type="KEGG" id="lmoi:VV02_08005"/>
<evidence type="ECO:0000256" key="9">
    <source>
        <dbReference type="ARBA" id="ARBA00022989"/>
    </source>
</evidence>
<evidence type="ECO:0000313" key="15">
    <source>
        <dbReference type="EMBL" id="AKU18739.1"/>
    </source>
</evidence>
<keyword evidence="7 12" id="KW-0769">Symport</keyword>
<evidence type="ECO:0000256" key="7">
    <source>
        <dbReference type="ARBA" id="ARBA00022847"/>
    </source>
</evidence>
<dbReference type="HAMAP" id="MF_01522">
    <property type="entry name" value="Kup"/>
    <property type="match status" value="1"/>
</dbReference>
<keyword evidence="5 12" id="KW-0633">Potassium transport</keyword>
<feature type="transmembrane region" description="Helical" evidence="12">
    <location>
        <begin position="346"/>
        <end position="366"/>
    </location>
</feature>
<evidence type="ECO:0000259" key="14">
    <source>
        <dbReference type="Pfam" id="PF22776"/>
    </source>
</evidence>
<dbReference type="STRING" id="571913.VV02_08005"/>
<feature type="transmembrane region" description="Helical" evidence="12">
    <location>
        <begin position="256"/>
        <end position="277"/>
    </location>
</feature>
<keyword evidence="9 12" id="KW-1133">Transmembrane helix</keyword>
<dbReference type="PATRIC" id="fig|571913.6.peg.1641"/>
<keyword evidence="4 12" id="KW-1003">Cell membrane</keyword>
<evidence type="ECO:0000256" key="8">
    <source>
        <dbReference type="ARBA" id="ARBA00022958"/>
    </source>
</evidence>
<dbReference type="GO" id="GO:0005886">
    <property type="term" value="C:plasma membrane"/>
    <property type="evidence" value="ECO:0007669"/>
    <property type="project" value="UniProtKB-SubCell"/>
</dbReference>
<evidence type="ECO:0000256" key="2">
    <source>
        <dbReference type="ARBA" id="ARBA00007019"/>
    </source>
</evidence>
<dbReference type="InterPro" id="IPR003855">
    <property type="entry name" value="K+_transporter"/>
</dbReference>
<feature type="transmembrane region" description="Helical" evidence="12">
    <location>
        <begin position="406"/>
        <end position="426"/>
    </location>
</feature>
<dbReference type="GO" id="GO:0015293">
    <property type="term" value="F:symporter activity"/>
    <property type="evidence" value="ECO:0007669"/>
    <property type="project" value="UniProtKB-UniRule"/>
</dbReference>
<dbReference type="EMBL" id="CP011112">
    <property type="protein sequence ID" value="AKU18739.1"/>
    <property type="molecule type" value="Genomic_DNA"/>
</dbReference>
<feature type="domain" description="K+ potassium transporter integral membrane" evidence="13">
    <location>
        <begin position="20"/>
        <end position="471"/>
    </location>
</feature>
<evidence type="ECO:0000256" key="4">
    <source>
        <dbReference type="ARBA" id="ARBA00022475"/>
    </source>
</evidence>
<name>A0A0K1JPV5_9MICO</name>
<gene>
    <name evidence="12" type="primary">kup</name>
    <name evidence="15" type="ORF">VV02_08005</name>
</gene>
<dbReference type="InterPro" id="IPR053952">
    <property type="entry name" value="K_trans_C"/>
</dbReference>
<dbReference type="PANTHER" id="PTHR30540:SF79">
    <property type="entry name" value="LOW AFFINITY POTASSIUM TRANSPORT SYSTEM PROTEIN KUP"/>
    <property type="match status" value="1"/>
</dbReference>